<comment type="caution">
    <text evidence="1">The sequence shown here is derived from an EMBL/GenBank/DDBJ whole genome shotgun (WGS) entry which is preliminary data.</text>
</comment>
<keyword evidence="2" id="KW-1185">Reference proteome</keyword>
<dbReference type="AlphaFoldDB" id="A0A841HHR0"/>
<name>A0A841HHR0_9GAMM</name>
<gene>
    <name evidence="1" type="ORF">HNQ60_000696</name>
</gene>
<evidence type="ECO:0000313" key="2">
    <source>
        <dbReference type="Proteomes" id="UP000588068"/>
    </source>
</evidence>
<proteinExistence type="predicted"/>
<reference evidence="1 2" key="1">
    <citation type="submission" date="2020-08" db="EMBL/GenBank/DDBJ databases">
        <title>Genomic Encyclopedia of Type Strains, Phase IV (KMG-IV): sequencing the most valuable type-strain genomes for metagenomic binning, comparative biology and taxonomic classification.</title>
        <authorList>
            <person name="Goeker M."/>
        </authorList>
    </citation>
    <scope>NUCLEOTIDE SEQUENCE [LARGE SCALE GENOMIC DNA]</scope>
    <source>
        <strain evidence="1 2">DSM 26723</strain>
    </source>
</reference>
<organism evidence="1 2">
    <name type="scientific">Povalibacter uvarum</name>
    <dbReference type="NCBI Taxonomy" id="732238"/>
    <lineage>
        <taxon>Bacteria</taxon>
        <taxon>Pseudomonadati</taxon>
        <taxon>Pseudomonadota</taxon>
        <taxon>Gammaproteobacteria</taxon>
        <taxon>Steroidobacterales</taxon>
        <taxon>Steroidobacteraceae</taxon>
        <taxon>Povalibacter</taxon>
    </lineage>
</organism>
<dbReference type="EMBL" id="JACHHZ010000001">
    <property type="protein sequence ID" value="MBB6091850.1"/>
    <property type="molecule type" value="Genomic_DNA"/>
</dbReference>
<dbReference type="Proteomes" id="UP000588068">
    <property type="component" value="Unassembled WGS sequence"/>
</dbReference>
<sequence>MQVPDLPPEICALCRASTPDHWLHDLFNYCPHTRTAVIRRRTEPGWTVQRGVSKRKAGEVLKLVEATFAKLAAKHGNTSVEHDRLVQRVRNADIRA</sequence>
<evidence type="ECO:0000313" key="1">
    <source>
        <dbReference type="EMBL" id="MBB6091850.1"/>
    </source>
</evidence>
<protein>
    <submittedName>
        <fullName evidence="1">Uncharacterized protein</fullName>
    </submittedName>
</protein>
<accession>A0A841HHR0</accession>